<reference evidence="2 3" key="1">
    <citation type="submission" date="2016-08" db="EMBL/GenBank/DDBJ databases">
        <title>Genome sequence of Clavibacter michiganensis spp strain CFBP7494.</title>
        <authorList>
            <person name="Thapa S.P."/>
            <person name="Coaker G."/>
            <person name="Jacques M.-A."/>
        </authorList>
    </citation>
    <scope>NUCLEOTIDE SEQUENCE [LARGE SCALE GENOMIC DNA]</scope>
    <source>
        <strain evidence="2">CFBP7494</strain>
    </source>
</reference>
<protein>
    <recommendedName>
        <fullName evidence="1">Integron-associated effector binding protein domain-containing protein</fullName>
    </recommendedName>
</protein>
<organism evidence="2 3">
    <name type="scientific">Clavibacter michiganensis</name>
    <dbReference type="NCBI Taxonomy" id="28447"/>
    <lineage>
        <taxon>Bacteria</taxon>
        <taxon>Bacillati</taxon>
        <taxon>Actinomycetota</taxon>
        <taxon>Actinomycetes</taxon>
        <taxon>Micrococcales</taxon>
        <taxon>Microbacteriaceae</taxon>
        <taxon>Clavibacter</taxon>
    </lineage>
</organism>
<name>A0A251Y0Y0_9MICO</name>
<dbReference type="Gene3D" id="3.20.80.10">
    <property type="entry name" value="Regulatory factor, effector binding domain"/>
    <property type="match status" value="1"/>
</dbReference>
<dbReference type="InterPro" id="IPR011256">
    <property type="entry name" value="Reg_factor_effector_dom_sf"/>
</dbReference>
<accession>A0A251Y0Y0</accession>
<evidence type="ECO:0000313" key="3">
    <source>
        <dbReference type="Proteomes" id="UP000194837"/>
    </source>
</evidence>
<gene>
    <name evidence="2" type="ORF">BFL34_02987</name>
</gene>
<dbReference type="AlphaFoldDB" id="A0A251Y0Y0"/>
<evidence type="ECO:0000259" key="1">
    <source>
        <dbReference type="Pfam" id="PF14526"/>
    </source>
</evidence>
<dbReference type="Pfam" id="PF14526">
    <property type="entry name" value="Cass2"/>
    <property type="match status" value="1"/>
</dbReference>
<dbReference type="Proteomes" id="UP000194837">
    <property type="component" value="Unassembled WGS sequence"/>
</dbReference>
<evidence type="ECO:0000313" key="2">
    <source>
        <dbReference type="EMBL" id="OUE17941.1"/>
    </source>
</evidence>
<proteinExistence type="predicted"/>
<comment type="caution">
    <text evidence="2">The sequence shown here is derived from an EMBL/GenBank/DDBJ whole genome shotgun (WGS) entry which is preliminary data.</text>
</comment>
<feature type="domain" description="Integron-associated effector binding protein" evidence="1">
    <location>
        <begin position="62"/>
        <end position="143"/>
    </location>
</feature>
<sequence length="151" mass="16461">MTDLPAAPALGRIDVVTLDDAPAFSRDVPLEPQAVQAAWPVFEAGFDSLRGRRMMGLVHETDRVYRMASIRIERDGEAPEGMVETVVPGGAYLRLRLRGTAPGIYDDIGPAFEVLFARADHDPGRPHIEHYRRAGEIDCLVPIRSAGQAAG</sequence>
<dbReference type="InterPro" id="IPR029441">
    <property type="entry name" value="Cass2"/>
</dbReference>
<dbReference type="SUPFAM" id="SSF55136">
    <property type="entry name" value="Probable bacterial effector-binding domain"/>
    <property type="match status" value="1"/>
</dbReference>
<dbReference type="EMBL" id="MDJW01000014">
    <property type="protein sequence ID" value="OUE17941.1"/>
    <property type="molecule type" value="Genomic_DNA"/>
</dbReference>
<dbReference type="RefSeq" id="WP_086522563.1">
    <property type="nucleotide sequence ID" value="NZ_MDJW01000014.1"/>
</dbReference>